<dbReference type="InParanoid" id="A7RVQ8"/>
<dbReference type="InterPro" id="IPR011641">
    <property type="entry name" value="Tyr-kin_ephrin_A/B_rcpt-like"/>
</dbReference>
<feature type="domain" description="Tyrosine-protein kinase ephrin type A/B receptor-like" evidence="1">
    <location>
        <begin position="56"/>
        <end position="103"/>
    </location>
</feature>
<dbReference type="OMA" id="GEQNTEC"/>
<dbReference type="HOGENOM" id="CLU_2229883_0_0_1"/>
<dbReference type="FunFam" id="2.10.50.10:FF:000018">
    <property type="entry name" value="Sushi, von Willebrand factor type A, EGF and pentraxin domain-containing 1"/>
    <property type="match status" value="1"/>
</dbReference>
<sequence>IGTYYEKDQEKCINCPEGSYMNHEGALECKACPDGTWTFGSHKANFTNCQVKCAPGTYSSNGVEPCTSCPIGSFQNATGGIACRPCPGRLSTHGTGADDESACVGQ</sequence>
<dbReference type="Pfam" id="PF07699">
    <property type="entry name" value="Ephrin_rec_like"/>
    <property type="match status" value="2"/>
</dbReference>
<dbReference type="eggNOG" id="KOG1217">
    <property type="taxonomic scope" value="Eukaryota"/>
</dbReference>
<dbReference type="Gene3D" id="2.10.50.10">
    <property type="entry name" value="Tumor Necrosis Factor Receptor, subunit A, domain 2"/>
    <property type="match status" value="2"/>
</dbReference>
<dbReference type="STRING" id="45351.A7RVQ8"/>
<evidence type="ECO:0000313" key="3">
    <source>
        <dbReference type="Proteomes" id="UP000001593"/>
    </source>
</evidence>
<dbReference type="PANTHER" id="PTHR24046">
    <property type="entry name" value="SIGNAL PEPTIDE, CUB AND EGF-LIKE DOMAIN-CONTAINING"/>
    <property type="match status" value="1"/>
</dbReference>
<dbReference type="AlphaFoldDB" id="A7RVQ8"/>
<reference evidence="2 3" key="1">
    <citation type="journal article" date="2007" name="Science">
        <title>Sea anemone genome reveals ancestral eumetazoan gene repertoire and genomic organization.</title>
        <authorList>
            <person name="Putnam N.H."/>
            <person name="Srivastava M."/>
            <person name="Hellsten U."/>
            <person name="Dirks B."/>
            <person name="Chapman J."/>
            <person name="Salamov A."/>
            <person name="Terry A."/>
            <person name="Shapiro H."/>
            <person name="Lindquist E."/>
            <person name="Kapitonov V.V."/>
            <person name="Jurka J."/>
            <person name="Genikhovich G."/>
            <person name="Grigoriev I.V."/>
            <person name="Lucas S.M."/>
            <person name="Steele R.E."/>
            <person name="Finnerty J.R."/>
            <person name="Technau U."/>
            <person name="Martindale M.Q."/>
            <person name="Rokhsar D.S."/>
        </authorList>
    </citation>
    <scope>NUCLEOTIDE SEQUENCE [LARGE SCALE GENOMIC DNA]</scope>
    <source>
        <strain evidence="3">CH2 X CH6</strain>
    </source>
</reference>
<organism evidence="2 3">
    <name type="scientific">Nematostella vectensis</name>
    <name type="common">Starlet sea anemone</name>
    <dbReference type="NCBI Taxonomy" id="45351"/>
    <lineage>
        <taxon>Eukaryota</taxon>
        <taxon>Metazoa</taxon>
        <taxon>Cnidaria</taxon>
        <taxon>Anthozoa</taxon>
        <taxon>Hexacorallia</taxon>
        <taxon>Actiniaria</taxon>
        <taxon>Edwardsiidae</taxon>
        <taxon>Nematostella</taxon>
    </lineage>
</organism>
<dbReference type="SMART" id="SM01411">
    <property type="entry name" value="Ephrin_rec_like"/>
    <property type="match status" value="2"/>
</dbReference>
<gene>
    <name evidence="2" type="ORF">NEMVEDRAFT_v1g67424</name>
</gene>
<accession>A7RVQ8</accession>
<dbReference type="PANTHER" id="PTHR24046:SF5">
    <property type="entry name" value="EGF-LIKE DOMAIN-CONTAINING PROTEIN"/>
    <property type="match status" value="1"/>
</dbReference>
<evidence type="ECO:0000259" key="1">
    <source>
        <dbReference type="Pfam" id="PF07699"/>
    </source>
</evidence>
<dbReference type="FunFam" id="2.10.50.10:FF:000110">
    <property type="entry name" value="Predicted protein"/>
    <property type="match status" value="1"/>
</dbReference>
<dbReference type="SUPFAM" id="SSF57184">
    <property type="entry name" value="Growth factor receptor domain"/>
    <property type="match status" value="1"/>
</dbReference>
<dbReference type="Proteomes" id="UP000001593">
    <property type="component" value="Unassembled WGS sequence"/>
</dbReference>
<feature type="non-terminal residue" evidence="2">
    <location>
        <position position="1"/>
    </location>
</feature>
<dbReference type="InterPro" id="IPR009030">
    <property type="entry name" value="Growth_fac_rcpt_cys_sf"/>
</dbReference>
<protein>
    <recommendedName>
        <fullName evidence="1">Tyrosine-protein kinase ephrin type A/B receptor-like domain-containing protein</fullName>
    </recommendedName>
</protein>
<dbReference type="PhylomeDB" id="A7RVQ8"/>
<feature type="domain" description="Tyrosine-protein kinase ephrin type A/B receptor-like" evidence="1">
    <location>
        <begin position="2"/>
        <end position="49"/>
    </location>
</feature>
<evidence type="ECO:0000313" key="2">
    <source>
        <dbReference type="EMBL" id="EDO44430.1"/>
    </source>
</evidence>
<name>A7RVQ8_NEMVE</name>
<keyword evidence="3" id="KW-1185">Reference proteome</keyword>
<dbReference type="EMBL" id="DS469544">
    <property type="protein sequence ID" value="EDO44430.1"/>
    <property type="molecule type" value="Genomic_DNA"/>
</dbReference>
<proteinExistence type="predicted"/>
<feature type="non-terminal residue" evidence="2">
    <location>
        <position position="106"/>
    </location>
</feature>
<dbReference type="InterPro" id="IPR052071">
    <property type="entry name" value="SCUB_EGF-like_domain"/>
</dbReference>